<dbReference type="EMBL" id="JAACNO010001379">
    <property type="protein sequence ID" value="KAF4141200.1"/>
    <property type="molecule type" value="Genomic_DNA"/>
</dbReference>
<dbReference type="Proteomes" id="UP000602510">
    <property type="component" value="Unassembled WGS sequence"/>
</dbReference>
<protein>
    <submittedName>
        <fullName evidence="1">Uncharacterized protein</fullName>
    </submittedName>
</protein>
<evidence type="ECO:0000313" key="2">
    <source>
        <dbReference type="EMBL" id="KAF4141200.1"/>
    </source>
</evidence>
<proteinExistence type="predicted"/>
<dbReference type="EMBL" id="JAACNO010000105">
    <property type="protein sequence ID" value="KAF4149906.1"/>
    <property type="molecule type" value="Genomic_DNA"/>
</dbReference>
<evidence type="ECO:0000313" key="4">
    <source>
        <dbReference type="Proteomes" id="UP000602510"/>
    </source>
</evidence>
<evidence type="ECO:0000313" key="3">
    <source>
        <dbReference type="EMBL" id="KAF4149906.1"/>
    </source>
</evidence>
<comment type="caution">
    <text evidence="1">The sequence shown here is derived from an EMBL/GenBank/DDBJ whole genome shotgun (WGS) entry which is preliminary data.</text>
</comment>
<evidence type="ECO:0000313" key="1">
    <source>
        <dbReference type="EMBL" id="KAF4042364.1"/>
    </source>
</evidence>
<name>A0A833W4V5_PHYIN</name>
<dbReference type="Proteomes" id="UP000704712">
    <property type="component" value="Unassembled WGS sequence"/>
</dbReference>
<dbReference type="EMBL" id="WSZM01000102">
    <property type="protein sequence ID" value="KAF4042364.1"/>
    <property type="molecule type" value="Genomic_DNA"/>
</dbReference>
<gene>
    <name evidence="1" type="ORF">GN244_ATG05356</name>
    <name evidence="3" type="ORF">GN958_ATG00845</name>
    <name evidence="2" type="ORF">GN958_ATG09607</name>
</gene>
<reference evidence="1" key="1">
    <citation type="submission" date="2020-04" db="EMBL/GenBank/DDBJ databases">
        <title>Hybrid Assembly of Korean Phytophthora infestans isolates.</title>
        <authorList>
            <person name="Prokchorchik M."/>
            <person name="Lee Y."/>
            <person name="Seo J."/>
            <person name="Cho J.-H."/>
            <person name="Park Y.-E."/>
            <person name="Jang D.-C."/>
            <person name="Im J.-S."/>
            <person name="Choi J.-G."/>
            <person name="Park H.-J."/>
            <person name="Lee G.-B."/>
            <person name="Lee Y.-G."/>
            <person name="Hong S.-Y."/>
            <person name="Cho K."/>
            <person name="Sohn K.H."/>
        </authorList>
    </citation>
    <scope>NUCLEOTIDE SEQUENCE</scope>
    <source>
        <strain evidence="1">KR_1_A1</strain>
        <strain evidence="2">KR_2_A2</strain>
    </source>
</reference>
<sequence length="72" mass="7714">MTDVIKNEDDDVVRMKSIGLRSPASASVNNAAAFEALQPETVIVEADDSFDEAFVNGCLNVRVASQPLADMN</sequence>
<organism evidence="1 4">
    <name type="scientific">Phytophthora infestans</name>
    <name type="common">Potato late blight agent</name>
    <name type="synonym">Botrytis infestans</name>
    <dbReference type="NCBI Taxonomy" id="4787"/>
    <lineage>
        <taxon>Eukaryota</taxon>
        <taxon>Sar</taxon>
        <taxon>Stramenopiles</taxon>
        <taxon>Oomycota</taxon>
        <taxon>Peronosporomycetes</taxon>
        <taxon>Peronosporales</taxon>
        <taxon>Peronosporaceae</taxon>
        <taxon>Phytophthora</taxon>
    </lineage>
</organism>
<keyword evidence="4" id="KW-1185">Reference proteome</keyword>
<accession>A0A833W4V5</accession>
<dbReference type="AlphaFoldDB" id="A0A833W4V5"/>